<reference evidence="2 3" key="1">
    <citation type="journal article" date="2018" name="PLoS Genet.">
        <title>Population sequencing reveals clonal diversity and ancestral inbreeding in the grapevine cultivar Chardonnay.</title>
        <authorList>
            <person name="Roach M.J."/>
            <person name="Johnson D.L."/>
            <person name="Bohlmann J."/>
            <person name="van Vuuren H.J."/>
            <person name="Jones S.J."/>
            <person name="Pretorius I.S."/>
            <person name="Schmidt S.A."/>
            <person name="Borneman A.R."/>
        </authorList>
    </citation>
    <scope>NUCLEOTIDE SEQUENCE [LARGE SCALE GENOMIC DNA]</scope>
    <source>
        <strain evidence="3">cv. Chardonnay</strain>
        <tissue evidence="2">Leaf</tissue>
    </source>
</reference>
<dbReference type="EMBL" id="QGNW01000078">
    <property type="protein sequence ID" value="RVX01083.1"/>
    <property type="molecule type" value="Genomic_DNA"/>
</dbReference>
<comment type="caution">
    <text evidence="2">The sequence shown here is derived from an EMBL/GenBank/DDBJ whole genome shotgun (WGS) entry which is preliminary data.</text>
</comment>
<organism evidence="2 3">
    <name type="scientific">Vitis vinifera</name>
    <name type="common">Grape</name>
    <dbReference type="NCBI Taxonomy" id="29760"/>
    <lineage>
        <taxon>Eukaryota</taxon>
        <taxon>Viridiplantae</taxon>
        <taxon>Streptophyta</taxon>
        <taxon>Embryophyta</taxon>
        <taxon>Tracheophyta</taxon>
        <taxon>Spermatophyta</taxon>
        <taxon>Magnoliopsida</taxon>
        <taxon>eudicotyledons</taxon>
        <taxon>Gunneridae</taxon>
        <taxon>Pentapetalae</taxon>
        <taxon>rosids</taxon>
        <taxon>Vitales</taxon>
        <taxon>Vitaceae</taxon>
        <taxon>Viteae</taxon>
        <taxon>Vitis</taxon>
    </lineage>
</organism>
<dbReference type="InterPro" id="IPR050865">
    <property type="entry name" value="BEACH_Domain"/>
</dbReference>
<gene>
    <name evidence="2" type="primary">BCHC2_2</name>
    <name evidence="2" type="ORF">CK203_022726</name>
</gene>
<evidence type="ECO:0000313" key="3">
    <source>
        <dbReference type="Proteomes" id="UP000288805"/>
    </source>
</evidence>
<evidence type="ECO:0000256" key="1">
    <source>
        <dbReference type="SAM" id="MobiDB-lite"/>
    </source>
</evidence>
<dbReference type="Proteomes" id="UP000288805">
    <property type="component" value="Unassembled WGS sequence"/>
</dbReference>
<dbReference type="PANTHER" id="PTHR13743:SF157">
    <property type="entry name" value="BEACH DOMAIN-CONTAINING PROTEIN C2"/>
    <property type="match status" value="1"/>
</dbReference>
<dbReference type="PANTHER" id="PTHR13743">
    <property type="entry name" value="BEIGE/BEACH-RELATED"/>
    <property type="match status" value="1"/>
</dbReference>
<feature type="region of interest" description="Disordered" evidence="1">
    <location>
        <begin position="139"/>
        <end position="188"/>
    </location>
</feature>
<protein>
    <submittedName>
        <fullName evidence="2">BEACH domain-containing protein C2</fullName>
    </submittedName>
</protein>
<name>A0A438IWG9_VITVI</name>
<dbReference type="AlphaFoldDB" id="A0A438IWG9"/>
<accession>A0A438IWG9</accession>
<evidence type="ECO:0000313" key="2">
    <source>
        <dbReference type="EMBL" id="RVX01083.1"/>
    </source>
</evidence>
<sequence>MQRSEIDRRTQVVVVSRHHLCSGIRAWRKLIHNLIEMKCLFGPFGDHLCNPDRVFWKLDFMESSARMRQCLRRNYKGSDHFGAAANFEDHMDMKHDRENVIDPSNAPILAAEAISMGGINEEDEQADIDNLVESEAIDMEQNEKNQPKSSGMAEQPLQASTEYIDTPIANKPRCGPRSSAVAPWICSK</sequence>
<proteinExistence type="predicted"/>